<proteinExistence type="predicted"/>
<evidence type="ECO:0000313" key="1">
    <source>
        <dbReference type="EMBL" id="KAG7299842.1"/>
    </source>
</evidence>
<evidence type="ECO:0000313" key="2">
    <source>
        <dbReference type="Proteomes" id="UP000823941"/>
    </source>
</evidence>
<sequence length="133" mass="14454">MSSGPRKSAIIHAAETAGRAAAFPPFFLSPATLSRILSNKRHTVSAISETQLFISDKKAGIDRPLQIIIGNIYLGKVKSWTELDVHSRSLSRAGAVCREIEAYRAHKFTIASAPGTILHEMPIASPVLFQQNT</sequence>
<name>A0ABQ7Q3N3_PLUXY</name>
<gene>
    <name evidence="1" type="ORF">JYU34_016861</name>
</gene>
<accession>A0ABQ7Q3N3</accession>
<keyword evidence="2" id="KW-1185">Reference proteome</keyword>
<reference evidence="1 2" key="1">
    <citation type="submission" date="2021-06" db="EMBL/GenBank/DDBJ databases">
        <title>A haploid diamondback moth (Plutella xylostella L.) genome assembly resolves 31 chromosomes and identifies a diamide resistance mutation.</title>
        <authorList>
            <person name="Ward C.M."/>
            <person name="Perry K.D."/>
            <person name="Baker G."/>
            <person name="Powis K."/>
            <person name="Heckel D.G."/>
            <person name="Baxter S.W."/>
        </authorList>
    </citation>
    <scope>NUCLEOTIDE SEQUENCE [LARGE SCALE GENOMIC DNA]</scope>
    <source>
        <strain evidence="1 2">LV</strain>
        <tissue evidence="1">Single pupa</tissue>
    </source>
</reference>
<organism evidence="1 2">
    <name type="scientific">Plutella xylostella</name>
    <name type="common">Diamondback moth</name>
    <name type="synonym">Plutella maculipennis</name>
    <dbReference type="NCBI Taxonomy" id="51655"/>
    <lineage>
        <taxon>Eukaryota</taxon>
        <taxon>Metazoa</taxon>
        <taxon>Ecdysozoa</taxon>
        <taxon>Arthropoda</taxon>
        <taxon>Hexapoda</taxon>
        <taxon>Insecta</taxon>
        <taxon>Pterygota</taxon>
        <taxon>Neoptera</taxon>
        <taxon>Endopterygota</taxon>
        <taxon>Lepidoptera</taxon>
        <taxon>Glossata</taxon>
        <taxon>Ditrysia</taxon>
        <taxon>Yponomeutoidea</taxon>
        <taxon>Plutellidae</taxon>
        <taxon>Plutella</taxon>
    </lineage>
</organism>
<dbReference type="EMBL" id="JAHIBW010000022">
    <property type="protein sequence ID" value="KAG7299842.1"/>
    <property type="molecule type" value="Genomic_DNA"/>
</dbReference>
<protein>
    <submittedName>
        <fullName evidence="1">Uncharacterized protein</fullName>
    </submittedName>
</protein>
<comment type="caution">
    <text evidence="1">The sequence shown here is derived from an EMBL/GenBank/DDBJ whole genome shotgun (WGS) entry which is preliminary data.</text>
</comment>
<dbReference type="Proteomes" id="UP000823941">
    <property type="component" value="Chromosome 22"/>
</dbReference>